<dbReference type="PANTHER" id="PTHR43333:SF1">
    <property type="entry name" value="D-ISOMER SPECIFIC 2-HYDROXYACID DEHYDROGENASE NAD-BINDING DOMAIN-CONTAINING PROTEIN"/>
    <property type="match status" value="1"/>
</dbReference>
<dbReference type="EMBL" id="LT629791">
    <property type="protein sequence ID" value="SDU59296.1"/>
    <property type="molecule type" value="Genomic_DNA"/>
</dbReference>
<dbReference type="SUPFAM" id="SSF51735">
    <property type="entry name" value="NAD(P)-binding Rossmann-fold domains"/>
    <property type="match status" value="1"/>
</dbReference>
<dbReference type="STRING" id="419479.SAMN04488563_3022"/>
<dbReference type="Proteomes" id="UP000182977">
    <property type="component" value="Chromosome I"/>
</dbReference>
<accession>A0A1H2JT36</accession>
<dbReference type="GO" id="GO:0016491">
    <property type="term" value="F:oxidoreductase activity"/>
    <property type="evidence" value="ECO:0007669"/>
    <property type="project" value="UniProtKB-KW"/>
</dbReference>
<feature type="domain" description="D-isomer specific 2-hydroxyacid dehydrogenase NAD-binding" evidence="3">
    <location>
        <begin position="120"/>
        <end position="309"/>
    </location>
</feature>
<evidence type="ECO:0000259" key="3">
    <source>
        <dbReference type="Pfam" id="PF02826"/>
    </source>
</evidence>
<name>A0A1H2JT36_9ACTN</name>
<dbReference type="InterPro" id="IPR006140">
    <property type="entry name" value="D-isomer_DH_NAD-bd"/>
</dbReference>
<organism evidence="4 5">
    <name type="scientific">Jiangella alkaliphila</name>
    <dbReference type="NCBI Taxonomy" id="419479"/>
    <lineage>
        <taxon>Bacteria</taxon>
        <taxon>Bacillati</taxon>
        <taxon>Actinomycetota</taxon>
        <taxon>Actinomycetes</taxon>
        <taxon>Jiangellales</taxon>
        <taxon>Jiangellaceae</taxon>
        <taxon>Jiangella</taxon>
    </lineage>
</organism>
<evidence type="ECO:0000313" key="4">
    <source>
        <dbReference type="EMBL" id="SDU59296.1"/>
    </source>
</evidence>
<gene>
    <name evidence="4" type="ORF">SAMN04488563_3022</name>
</gene>
<keyword evidence="2" id="KW-0520">NAD</keyword>
<proteinExistence type="predicted"/>
<dbReference type="GO" id="GO:0051287">
    <property type="term" value="F:NAD binding"/>
    <property type="evidence" value="ECO:0007669"/>
    <property type="project" value="InterPro"/>
</dbReference>
<protein>
    <submittedName>
        <fullName evidence="4">Phosphoglycerate dehydrogenase</fullName>
    </submittedName>
</protein>
<dbReference type="Pfam" id="PF02826">
    <property type="entry name" value="2-Hacid_dh_C"/>
    <property type="match status" value="1"/>
</dbReference>
<reference evidence="5" key="1">
    <citation type="submission" date="2016-10" db="EMBL/GenBank/DDBJ databases">
        <authorList>
            <person name="Varghese N."/>
            <person name="Submissions S."/>
        </authorList>
    </citation>
    <scope>NUCLEOTIDE SEQUENCE [LARGE SCALE GENOMIC DNA]</scope>
    <source>
        <strain evidence="5">DSM 45079</strain>
    </source>
</reference>
<dbReference type="PANTHER" id="PTHR43333">
    <property type="entry name" value="2-HACID_DH_C DOMAIN-CONTAINING PROTEIN"/>
    <property type="match status" value="1"/>
</dbReference>
<dbReference type="Gene3D" id="3.40.50.720">
    <property type="entry name" value="NAD(P)-binding Rossmann-like Domain"/>
    <property type="match status" value="2"/>
</dbReference>
<dbReference type="InterPro" id="IPR036291">
    <property type="entry name" value="NAD(P)-bd_dom_sf"/>
</dbReference>
<keyword evidence="5" id="KW-1185">Reference proteome</keyword>
<dbReference type="AlphaFoldDB" id="A0A1H2JT36"/>
<evidence type="ECO:0000256" key="2">
    <source>
        <dbReference type="ARBA" id="ARBA00023027"/>
    </source>
</evidence>
<sequence length="352" mass="38186">MQDVPGATHEELTMAEHLVVAQPVDDDGLRRVRDLAGGARIDIVAPYGAGDRLPDELARTATVLFADQCPAGVEDLTALRWLQLGSAGYAQLAGQPLRPDVAVTNASGVNDVPIAEWCLLMMLTFRRRFPTMLAEQRARRWNRDAAFQAELRGSRVGFVGYGNVGQEAARLARLAGLEIWTLTRSAPGPRTGRFDPFDRPESDWPEPDRAFGFDQRADFYAGLDYLVVATPSTSSTQGLVDAAALAALPSHAVLLNPARAQVVDEPALRDALVSGAIAGAALDTHYRSPLDPADPTWDLPNVVVTPHISGSTGSTYFRPRLWELFGRNLARHLAGEPLLNLIPTAELELGRR</sequence>
<evidence type="ECO:0000313" key="5">
    <source>
        <dbReference type="Proteomes" id="UP000182977"/>
    </source>
</evidence>
<keyword evidence="1" id="KW-0560">Oxidoreductase</keyword>
<evidence type="ECO:0000256" key="1">
    <source>
        <dbReference type="ARBA" id="ARBA00023002"/>
    </source>
</evidence>